<keyword evidence="8" id="KW-0460">Magnesium</keyword>
<dbReference type="InterPro" id="IPR002575">
    <property type="entry name" value="Aminoglycoside_PTrfase"/>
</dbReference>
<dbReference type="GO" id="GO:0016773">
    <property type="term" value="F:phosphotransferase activity, alcohol group as acceptor"/>
    <property type="evidence" value="ECO:0007669"/>
    <property type="project" value="InterPro"/>
</dbReference>
<feature type="binding site" evidence="8">
    <location>
        <position position="172"/>
    </location>
    <ligand>
        <name>Mg(2+)</name>
        <dbReference type="ChEBI" id="CHEBI:18420"/>
    </ligand>
</feature>
<dbReference type="EMBL" id="CP119321">
    <property type="protein sequence ID" value="WEK12885.1"/>
    <property type="molecule type" value="Genomic_DNA"/>
</dbReference>
<evidence type="ECO:0000256" key="1">
    <source>
        <dbReference type="ARBA" id="ARBA00006219"/>
    </source>
</evidence>
<evidence type="ECO:0000256" key="5">
    <source>
        <dbReference type="ARBA" id="ARBA00022840"/>
    </source>
</evidence>
<keyword evidence="8" id="KW-0479">Metal-binding</keyword>
<accession>A0AAJ5W1W2</accession>
<gene>
    <name evidence="10" type="ORF">P0Y48_10465</name>
</gene>
<feature type="binding site" evidence="8">
    <location>
        <position position="186"/>
    </location>
    <ligand>
        <name>Mg(2+)</name>
        <dbReference type="ChEBI" id="CHEBI:18420"/>
    </ligand>
</feature>
<reference evidence="10" key="1">
    <citation type="submission" date="2023-03" db="EMBL/GenBank/DDBJ databases">
        <title>Andean soil-derived lignocellulolytic bacterial consortium as a source of novel taxa and putative plastic-active enzymes.</title>
        <authorList>
            <person name="Diaz-Garcia L."/>
            <person name="Chuvochina M."/>
            <person name="Feuerriegel G."/>
            <person name="Bunk B."/>
            <person name="Sproer C."/>
            <person name="Streit W.R."/>
            <person name="Rodriguez L.M."/>
            <person name="Overmann J."/>
            <person name="Jimenez D.J."/>
        </authorList>
    </citation>
    <scope>NUCLEOTIDE SEQUENCE</scope>
    <source>
        <strain evidence="10">MAG 4610</strain>
    </source>
</reference>
<dbReference type="InterPro" id="IPR024165">
    <property type="entry name" value="Kan/Strep_kinase"/>
</dbReference>
<evidence type="ECO:0000256" key="7">
    <source>
        <dbReference type="PIRSR" id="PIRSR000706-1"/>
    </source>
</evidence>
<comment type="similarity">
    <text evidence="1">Belongs to the aminoglycoside phosphotransferase family.</text>
</comment>
<dbReference type="GO" id="GO:0005524">
    <property type="term" value="F:ATP binding"/>
    <property type="evidence" value="ECO:0007669"/>
    <property type="project" value="UniProtKB-KW"/>
</dbReference>
<dbReference type="Pfam" id="PF01636">
    <property type="entry name" value="APH"/>
    <property type="match status" value="1"/>
</dbReference>
<dbReference type="GO" id="GO:0046677">
    <property type="term" value="P:response to antibiotic"/>
    <property type="evidence" value="ECO:0007669"/>
    <property type="project" value="UniProtKB-KW"/>
</dbReference>
<sequence length="241" mass="25912">MSVPVGEVTVPDRVRRLAAGAGLTAVWRNGHGGVTFRTSDGRFVKHGPLTDETTMAEEVERLRWAARFIRVPEVLESGEDAGEEWLVTRAIPGRSAVDARWVAEPAVAVAAVGAGLRLLHDALPVADCPFDWQVASRLERAARRGIVVPAALHDPPPVDRLVVCHGDACCPNTLLDDLGAPVAHVDLGALGVADRWADIAVAAMSTEWNYGPGWDGALLASYGVEPDELRLAYYRNLWNAS</sequence>
<evidence type="ECO:0000256" key="3">
    <source>
        <dbReference type="ARBA" id="ARBA00022741"/>
    </source>
</evidence>
<dbReference type="AlphaFoldDB" id="A0AAJ5W1W2"/>
<evidence type="ECO:0000256" key="6">
    <source>
        <dbReference type="ARBA" id="ARBA00023251"/>
    </source>
</evidence>
<dbReference type="SUPFAM" id="SSF56112">
    <property type="entry name" value="Protein kinase-like (PK-like)"/>
    <property type="match status" value="1"/>
</dbReference>
<keyword evidence="4" id="KW-0418">Kinase</keyword>
<feature type="active site" description="Proton acceptor" evidence="7">
    <location>
        <position position="167"/>
    </location>
</feature>
<evidence type="ECO:0000256" key="2">
    <source>
        <dbReference type="ARBA" id="ARBA00022679"/>
    </source>
</evidence>
<proteinExistence type="inferred from homology"/>
<name>A0AAJ5W1W2_9MICO</name>
<dbReference type="PIRSF" id="PIRSF000706">
    <property type="entry name" value="Kanamycin_kin"/>
    <property type="match status" value="1"/>
</dbReference>
<dbReference type="Proteomes" id="UP001213972">
    <property type="component" value="Chromosome"/>
</dbReference>
<dbReference type="Gene3D" id="3.90.1200.10">
    <property type="match status" value="2"/>
</dbReference>
<keyword evidence="2" id="KW-0808">Transferase</keyword>
<dbReference type="GO" id="GO:0016301">
    <property type="term" value="F:kinase activity"/>
    <property type="evidence" value="ECO:0007669"/>
    <property type="project" value="UniProtKB-KW"/>
</dbReference>
<dbReference type="CDD" id="cd05150">
    <property type="entry name" value="APH"/>
    <property type="match status" value="1"/>
</dbReference>
<keyword evidence="3" id="KW-0547">Nucleotide-binding</keyword>
<evidence type="ECO:0000259" key="9">
    <source>
        <dbReference type="Pfam" id="PF01636"/>
    </source>
</evidence>
<protein>
    <submittedName>
        <fullName evidence="10">Aminoglycoside 3'-phosphotransferase</fullName>
    </submittedName>
</protein>
<evidence type="ECO:0000313" key="10">
    <source>
        <dbReference type="EMBL" id="WEK12885.1"/>
    </source>
</evidence>
<dbReference type="GO" id="GO:0046872">
    <property type="term" value="F:metal ion binding"/>
    <property type="evidence" value="ECO:0007669"/>
    <property type="project" value="UniProtKB-KW"/>
</dbReference>
<keyword evidence="6" id="KW-0046">Antibiotic resistance</keyword>
<dbReference type="InterPro" id="IPR011009">
    <property type="entry name" value="Kinase-like_dom_sf"/>
</dbReference>
<feature type="domain" description="Aminoglycoside phosphotransferase" evidence="9">
    <location>
        <begin position="40"/>
        <end position="230"/>
    </location>
</feature>
<evidence type="ECO:0000256" key="4">
    <source>
        <dbReference type="ARBA" id="ARBA00022777"/>
    </source>
</evidence>
<evidence type="ECO:0000313" key="11">
    <source>
        <dbReference type="Proteomes" id="UP001213972"/>
    </source>
</evidence>
<evidence type="ECO:0000256" key="8">
    <source>
        <dbReference type="PIRSR" id="PIRSR000706-2"/>
    </source>
</evidence>
<organism evidence="10 11">
    <name type="scientific">Candidatus Microbacterium phytovorans</name>
    <dbReference type="NCBI Taxonomy" id="3121374"/>
    <lineage>
        <taxon>Bacteria</taxon>
        <taxon>Bacillati</taxon>
        <taxon>Actinomycetota</taxon>
        <taxon>Actinomycetes</taxon>
        <taxon>Micrococcales</taxon>
        <taxon>Microbacteriaceae</taxon>
        <taxon>Microbacterium</taxon>
    </lineage>
</organism>
<keyword evidence="5" id="KW-0067">ATP-binding</keyword>
<dbReference type="Gene3D" id="3.30.200.20">
    <property type="entry name" value="Phosphorylase Kinase, domain 1"/>
    <property type="match status" value="1"/>
</dbReference>